<proteinExistence type="predicted"/>
<evidence type="ECO:0000313" key="5">
    <source>
        <dbReference type="Proteomes" id="UP000523795"/>
    </source>
</evidence>
<dbReference type="InterPro" id="IPR027417">
    <property type="entry name" value="P-loop_NTPase"/>
</dbReference>
<keyword evidence="1" id="KW-0175">Coiled coil</keyword>
<dbReference type="InterPro" id="IPR006073">
    <property type="entry name" value="GTP-bd"/>
</dbReference>
<keyword evidence="2" id="KW-0472">Membrane</keyword>
<dbReference type="Gene3D" id="3.40.50.300">
    <property type="entry name" value="P-loop containing nucleotide triphosphate hydrolases"/>
    <property type="match status" value="1"/>
</dbReference>
<feature type="transmembrane region" description="Helical" evidence="2">
    <location>
        <begin position="425"/>
        <end position="450"/>
    </location>
</feature>
<evidence type="ECO:0000256" key="2">
    <source>
        <dbReference type="SAM" id="Phobius"/>
    </source>
</evidence>
<keyword evidence="2" id="KW-1133">Transmembrane helix</keyword>
<gene>
    <name evidence="4" type="ORF">HER39_00550</name>
</gene>
<evidence type="ECO:0000259" key="3">
    <source>
        <dbReference type="Pfam" id="PF01926"/>
    </source>
</evidence>
<dbReference type="PANTHER" id="PTHR42698">
    <property type="entry name" value="GTPASE ERA"/>
    <property type="match status" value="1"/>
</dbReference>
<feature type="transmembrane region" description="Helical" evidence="2">
    <location>
        <begin position="470"/>
        <end position="492"/>
    </location>
</feature>
<evidence type="ECO:0000313" key="4">
    <source>
        <dbReference type="EMBL" id="NKX49096.1"/>
    </source>
</evidence>
<comment type="caution">
    <text evidence="4">The sequence shown here is derived from an EMBL/GenBank/DDBJ whole genome shotgun (WGS) entry which is preliminary data.</text>
</comment>
<dbReference type="InterPro" id="IPR005662">
    <property type="entry name" value="GTPase_Era-like"/>
</dbReference>
<feature type="domain" description="G" evidence="3">
    <location>
        <begin position="59"/>
        <end position="172"/>
    </location>
</feature>
<keyword evidence="5" id="KW-1185">Reference proteome</keyword>
<dbReference type="PANTHER" id="PTHR42698:SF1">
    <property type="entry name" value="GTPASE ERA, MITOCHONDRIAL"/>
    <property type="match status" value="1"/>
</dbReference>
<dbReference type="Pfam" id="PF01926">
    <property type="entry name" value="MMR_HSR1"/>
    <property type="match status" value="1"/>
</dbReference>
<evidence type="ECO:0000256" key="1">
    <source>
        <dbReference type="SAM" id="Coils"/>
    </source>
</evidence>
<keyword evidence="2" id="KW-0812">Transmembrane</keyword>
<organism evidence="4 5">
    <name type="scientific">Arthrobacter deserti</name>
    <dbReference type="NCBI Taxonomy" id="1742687"/>
    <lineage>
        <taxon>Bacteria</taxon>
        <taxon>Bacillati</taxon>
        <taxon>Actinomycetota</taxon>
        <taxon>Actinomycetes</taxon>
        <taxon>Micrococcales</taxon>
        <taxon>Micrococcaceae</taxon>
        <taxon>Arthrobacter</taxon>
    </lineage>
</organism>
<name>A0ABX1JIV4_9MICC</name>
<dbReference type="SUPFAM" id="SSF52540">
    <property type="entry name" value="P-loop containing nucleoside triphosphate hydrolases"/>
    <property type="match status" value="1"/>
</dbReference>
<dbReference type="EMBL" id="JAAZSR010000003">
    <property type="protein sequence ID" value="NKX49096.1"/>
    <property type="molecule type" value="Genomic_DNA"/>
</dbReference>
<sequence length="538" mass="57092">MSRHRGSTEASPLQQRLEALNNARQLAVGRLPESMLVPAFEVLERASIRRSLSSEHTVVGLFGATGSGKSSLFNALAGEEIATAAARRPTTAEPLAGIWRTEGSEPLLNWLQVNRRHGMDTLPLADAAPSGLILLVLPDFDSTAVEHRRIVERLSGQVDVLVWVLDPQKYADAVVHHAFLRPLASHGAGTLVVLNQIDRLREGELGPVLDSLQDLLARDGLAKVPVFPVSARTGAGIDELRAAIRRVVDERQAANERLGADVQKAVAGLQDGSAGGPLPGVDKEARRALAAQLARSAGVEVVADAVEKSFRHRSHAATGWPVTRWLGRFRRDPLKRLNLDRQDVGPAVNRSSMPPPGPAQRAQADTAIRAFADAAGAGAPDLWRGSIRRAARSSAATLPDALGQALARTDLGAGRKAWWWPVAGALQWISLAAALAGALWLLGLFVLGYLQFQVPPAPQVEGIPVPTLLLAAGVLLGILLGAASGLVSRIAARRRAARARRKLHAAEAEVAEAAVVAPVEAEIAHYNEFRQALAAAAG</sequence>
<accession>A0ABX1JIV4</accession>
<feature type="coiled-coil region" evidence="1">
    <location>
        <begin position="489"/>
        <end position="516"/>
    </location>
</feature>
<dbReference type="Proteomes" id="UP000523795">
    <property type="component" value="Unassembled WGS sequence"/>
</dbReference>
<protein>
    <submittedName>
        <fullName evidence="4">ABC transporter</fullName>
    </submittedName>
</protein>
<reference evidence="4 5" key="1">
    <citation type="submission" date="2020-04" db="EMBL/GenBank/DDBJ databases">
        <authorList>
            <person name="Liu S."/>
        </authorList>
    </citation>
    <scope>NUCLEOTIDE SEQUENCE [LARGE SCALE GENOMIC DNA]</scope>
    <source>
        <strain evidence="4 5">CGMCC 1.15091</strain>
    </source>
</reference>